<dbReference type="Proteomes" id="UP000650424">
    <property type="component" value="Unassembled WGS sequence"/>
</dbReference>
<evidence type="ECO:0000313" key="2">
    <source>
        <dbReference type="Proteomes" id="UP000650424"/>
    </source>
</evidence>
<dbReference type="EMBL" id="JACOGF010000008">
    <property type="protein sequence ID" value="MBC3919192.1"/>
    <property type="molecule type" value="Genomic_DNA"/>
</dbReference>
<evidence type="ECO:0000313" key="1">
    <source>
        <dbReference type="EMBL" id="MBC3919192.1"/>
    </source>
</evidence>
<name>A0ABR6ZTL7_9BURK</name>
<organism evidence="1 2">
    <name type="scientific">Undibacterium hunanense</name>
    <dbReference type="NCBI Taxonomy" id="2762292"/>
    <lineage>
        <taxon>Bacteria</taxon>
        <taxon>Pseudomonadati</taxon>
        <taxon>Pseudomonadota</taxon>
        <taxon>Betaproteobacteria</taxon>
        <taxon>Burkholderiales</taxon>
        <taxon>Oxalobacteraceae</taxon>
        <taxon>Undibacterium</taxon>
    </lineage>
</organism>
<accession>A0ABR6ZTL7</accession>
<dbReference type="RefSeq" id="WP_186948453.1">
    <property type="nucleotide sequence ID" value="NZ_JACOGF010000008.1"/>
</dbReference>
<sequence>MKKNISTKNVIPFNQENLLQYIRHKRGLKFQNAHLAATFGVPSGDMRSMLDKLLEEEQIQTCVIGNNRRFFVPLPGQSNSNNNPQYKPPQPRVFREYNSKANPQMQAIKERVKEMYPDGRGFISIHTGLGRLEDYRVFGDQY</sequence>
<proteinExistence type="predicted"/>
<protein>
    <submittedName>
        <fullName evidence="1">Uncharacterized protein</fullName>
    </submittedName>
</protein>
<gene>
    <name evidence="1" type="ORF">H8L32_16995</name>
</gene>
<keyword evidence="2" id="KW-1185">Reference proteome</keyword>
<comment type="caution">
    <text evidence="1">The sequence shown here is derived from an EMBL/GenBank/DDBJ whole genome shotgun (WGS) entry which is preliminary data.</text>
</comment>
<reference evidence="1 2" key="1">
    <citation type="submission" date="2020-08" db="EMBL/GenBank/DDBJ databases">
        <title>Novel species isolated from subtropical streams in China.</title>
        <authorList>
            <person name="Lu H."/>
        </authorList>
    </citation>
    <scope>NUCLEOTIDE SEQUENCE [LARGE SCALE GENOMIC DNA]</scope>
    <source>
        <strain evidence="1 2">CY18W</strain>
    </source>
</reference>